<evidence type="ECO:0000259" key="5">
    <source>
        <dbReference type="PROSITE" id="PS51891"/>
    </source>
</evidence>
<gene>
    <name evidence="6" type="ORF">D8780_05090</name>
</gene>
<dbReference type="RefSeq" id="WP_121644636.1">
    <property type="nucleotide sequence ID" value="NZ_RCWN01000001.1"/>
</dbReference>
<evidence type="ECO:0000256" key="4">
    <source>
        <dbReference type="ARBA" id="ARBA00023239"/>
    </source>
</evidence>
<evidence type="ECO:0000256" key="3">
    <source>
        <dbReference type="ARBA" id="ARBA00022833"/>
    </source>
</evidence>
<comment type="caution">
    <text evidence="6">The sequence shown here is derived from an EMBL/GenBank/DDBJ whole genome shotgun (WGS) entry which is preliminary data.</text>
</comment>
<dbReference type="PANTHER" id="PTHR33337">
    <property type="entry name" value="GFA DOMAIN-CONTAINING PROTEIN"/>
    <property type="match status" value="1"/>
</dbReference>
<sequence length="145" mass="15978">MSVQRLKGQCLCGAVKFDATPKQMNMGVCHCSMCRRWSGGAWMAVEAEEVVYENDSHLGVYNSSDWGQRLFCKSCGSTLSWRAKDGSSAVVSAQSFDDPSRFAFSGQIFIDEKPDNYAFANETECLTGEEVVAMFMAGQEAQSHD</sequence>
<dbReference type="EMBL" id="RCWN01000001">
    <property type="protein sequence ID" value="RLQ87671.1"/>
    <property type="molecule type" value="Genomic_DNA"/>
</dbReference>
<dbReference type="Pfam" id="PF04828">
    <property type="entry name" value="GFA"/>
    <property type="match status" value="1"/>
</dbReference>
<evidence type="ECO:0000256" key="1">
    <source>
        <dbReference type="ARBA" id="ARBA00005495"/>
    </source>
</evidence>
<dbReference type="PANTHER" id="PTHR33337:SF40">
    <property type="entry name" value="CENP-V_GFA DOMAIN-CONTAINING PROTEIN-RELATED"/>
    <property type="match status" value="1"/>
</dbReference>
<dbReference type="Proteomes" id="UP000281094">
    <property type="component" value="Unassembled WGS sequence"/>
</dbReference>
<evidence type="ECO:0000313" key="7">
    <source>
        <dbReference type="Proteomes" id="UP000281094"/>
    </source>
</evidence>
<dbReference type="PROSITE" id="PS51891">
    <property type="entry name" value="CENP_V_GFA"/>
    <property type="match status" value="1"/>
</dbReference>
<dbReference type="GO" id="GO:0016846">
    <property type="term" value="F:carbon-sulfur lyase activity"/>
    <property type="evidence" value="ECO:0007669"/>
    <property type="project" value="InterPro"/>
</dbReference>
<protein>
    <submittedName>
        <fullName evidence="6">GFA family protein</fullName>
    </submittedName>
</protein>
<dbReference type="AlphaFoldDB" id="A0A3L7JDK8"/>
<keyword evidence="2" id="KW-0479">Metal-binding</keyword>
<dbReference type="InterPro" id="IPR006913">
    <property type="entry name" value="CENP-V/GFA"/>
</dbReference>
<dbReference type="GO" id="GO:0046872">
    <property type="term" value="F:metal ion binding"/>
    <property type="evidence" value="ECO:0007669"/>
    <property type="project" value="UniProtKB-KW"/>
</dbReference>
<comment type="similarity">
    <text evidence="1">Belongs to the Gfa family.</text>
</comment>
<dbReference type="SUPFAM" id="SSF51316">
    <property type="entry name" value="Mss4-like"/>
    <property type="match status" value="1"/>
</dbReference>
<keyword evidence="3" id="KW-0862">Zinc</keyword>
<proteinExistence type="inferred from homology"/>
<keyword evidence="4" id="KW-0456">Lyase</keyword>
<reference evidence="6 7" key="1">
    <citation type="submission" date="2018-10" db="EMBL/GenBank/DDBJ databases">
        <title>Notoacmeibacter sp. M2BS9Y-3-1, whole genome shotgun sequence.</title>
        <authorList>
            <person name="Tuo L."/>
        </authorList>
    </citation>
    <scope>NUCLEOTIDE SEQUENCE [LARGE SCALE GENOMIC DNA]</scope>
    <source>
        <strain evidence="6 7">M2BS9Y-3-1</strain>
    </source>
</reference>
<evidence type="ECO:0000256" key="2">
    <source>
        <dbReference type="ARBA" id="ARBA00022723"/>
    </source>
</evidence>
<name>A0A3L7JDK8_9HYPH</name>
<organism evidence="6 7">
    <name type="scientific">Notoacmeibacter ruber</name>
    <dbReference type="NCBI Taxonomy" id="2670375"/>
    <lineage>
        <taxon>Bacteria</taxon>
        <taxon>Pseudomonadati</taxon>
        <taxon>Pseudomonadota</taxon>
        <taxon>Alphaproteobacteria</taxon>
        <taxon>Hyphomicrobiales</taxon>
        <taxon>Notoacmeibacteraceae</taxon>
        <taxon>Notoacmeibacter</taxon>
    </lineage>
</organism>
<evidence type="ECO:0000313" key="6">
    <source>
        <dbReference type="EMBL" id="RLQ87671.1"/>
    </source>
</evidence>
<keyword evidence="7" id="KW-1185">Reference proteome</keyword>
<dbReference type="InterPro" id="IPR011057">
    <property type="entry name" value="Mss4-like_sf"/>
</dbReference>
<feature type="domain" description="CENP-V/GFA" evidence="5">
    <location>
        <begin position="6"/>
        <end position="118"/>
    </location>
</feature>
<dbReference type="Gene3D" id="3.90.1590.10">
    <property type="entry name" value="glutathione-dependent formaldehyde- activating enzyme (gfa)"/>
    <property type="match status" value="1"/>
</dbReference>
<accession>A0A3L7JDK8</accession>